<feature type="compositionally biased region" description="Acidic residues" evidence="5">
    <location>
        <begin position="507"/>
        <end position="542"/>
    </location>
</feature>
<evidence type="ECO:0000259" key="6">
    <source>
        <dbReference type="PROSITE" id="PS50089"/>
    </source>
</evidence>
<dbReference type="EMBL" id="MU404358">
    <property type="protein sequence ID" value="KAI1610510.1"/>
    <property type="molecule type" value="Genomic_DNA"/>
</dbReference>
<feature type="domain" description="RING-type" evidence="6">
    <location>
        <begin position="367"/>
        <end position="413"/>
    </location>
</feature>
<dbReference type="Proteomes" id="UP001203852">
    <property type="component" value="Unassembled WGS sequence"/>
</dbReference>
<keyword evidence="1" id="KW-0479">Metal-binding</keyword>
<reference evidence="7" key="1">
    <citation type="journal article" date="2022" name="bioRxiv">
        <title>Deciphering the potential niche of two novel black yeast fungi from a biological soil crust based on their genomes, phenotypes, and melanin regulation.</title>
        <authorList>
            <consortium name="DOE Joint Genome Institute"/>
            <person name="Carr E.C."/>
            <person name="Barton Q."/>
            <person name="Grambo S."/>
            <person name="Sullivan M."/>
            <person name="Renfro C.M."/>
            <person name="Kuo A."/>
            <person name="Pangilinan J."/>
            <person name="Lipzen A."/>
            <person name="Keymanesh K."/>
            <person name="Savage E."/>
            <person name="Barry K."/>
            <person name="Grigoriev I.V."/>
            <person name="Riekhof W.R."/>
            <person name="Harris S.S."/>
        </authorList>
    </citation>
    <scope>NUCLEOTIDE SEQUENCE</scope>
    <source>
        <strain evidence="7">JF 03-4F</strain>
    </source>
</reference>
<dbReference type="GO" id="GO:0016567">
    <property type="term" value="P:protein ubiquitination"/>
    <property type="evidence" value="ECO:0007669"/>
    <property type="project" value="TreeGrafter"/>
</dbReference>
<evidence type="ECO:0000256" key="4">
    <source>
        <dbReference type="PROSITE-ProRule" id="PRU00175"/>
    </source>
</evidence>
<dbReference type="AlphaFoldDB" id="A0AAN6IB39"/>
<dbReference type="SMART" id="SM00184">
    <property type="entry name" value="RING"/>
    <property type="match status" value="1"/>
</dbReference>
<dbReference type="SUPFAM" id="SSF57850">
    <property type="entry name" value="RING/U-box"/>
    <property type="match status" value="1"/>
</dbReference>
<evidence type="ECO:0000256" key="1">
    <source>
        <dbReference type="ARBA" id="ARBA00022723"/>
    </source>
</evidence>
<evidence type="ECO:0000256" key="2">
    <source>
        <dbReference type="ARBA" id="ARBA00022771"/>
    </source>
</evidence>
<protein>
    <recommendedName>
        <fullName evidence="6">RING-type domain-containing protein</fullName>
    </recommendedName>
</protein>
<sequence>MATTSAPVLMDPERVFPKLPRFTAISVDYYIFPNPRDDEEWFAKHQQKNANKDPGQNICEYFLSVRDPATALFRLADRRQPELNQEAIEAPGARTTTVFTDRGLGAMFVHRGTFLNLLHAPCLQDPPICLRTLLGDIWRYDSLIDSIERDPQRFAILEAERLNLKDASRTKDVPPFQLRDEFHWLQAFHRSARESIQLLIATYRFGVDNLSNADKTTELMRSAYCTIPAMTRLLVLLLSSENKFEGRYAAGHVCDTLMPKRLRCVNWRNSSANGMHWAYRETIERTRRLEEGLAKYSMAMRQLYAYRYIAEWCPGRPWKKLYTVVDKKNGSDAIKEFMEFTSTTTLARYMFGVHPLFEGDLDPEDICAICQEIYGVGELLMELRNCPHRFHAHCIISHFDQHHRYDNLCPVCRTSAGRIQDFWPYLQTSDVDVCYGRDSGASVEAGLRDHQIRHYQRRGFDVADWPAKIQEYFWERERLAWLRGATVEQRMALFPHVVDDDQASASDDCEWDEQSEAGDEDAEGEDDDDEMEDDEGEYDEMEEAELISLWQL</sequence>
<keyword evidence="3" id="KW-0862">Zinc</keyword>
<feature type="region of interest" description="Disordered" evidence="5">
    <location>
        <begin position="503"/>
        <end position="542"/>
    </location>
</feature>
<dbReference type="PROSITE" id="PS50089">
    <property type="entry name" value="ZF_RING_2"/>
    <property type="match status" value="1"/>
</dbReference>
<evidence type="ECO:0000256" key="3">
    <source>
        <dbReference type="ARBA" id="ARBA00022833"/>
    </source>
</evidence>
<organism evidence="7 8">
    <name type="scientific">Exophiala viscosa</name>
    <dbReference type="NCBI Taxonomy" id="2486360"/>
    <lineage>
        <taxon>Eukaryota</taxon>
        <taxon>Fungi</taxon>
        <taxon>Dikarya</taxon>
        <taxon>Ascomycota</taxon>
        <taxon>Pezizomycotina</taxon>
        <taxon>Eurotiomycetes</taxon>
        <taxon>Chaetothyriomycetidae</taxon>
        <taxon>Chaetothyriales</taxon>
        <taxon>Herpotrichiellaceae</taxon>
        <taxon>Exophiala</taxon>
    </lineage>
</organism>
<accession>A0AAN6IB39</accession>
<dbReference type="Gene3D" id="3.30.40.10">
    <property type="entry name" value="Zinc/RING finger domain, C3HC4 (zinc finger)"/>
    <property type="match status" value="1"/>
</dbReference>
<evidence type="ECO:0000256" key="5">
    <source>
        <dbReference type="SAM" id="MobiDB-lite"/>
    </source>
</evidence>
<evidence type="ECO:0000313" key="8">
    <source>
        <dbReference type="Proteomes" id="UP001203852"/>
    </source>
</evidence>
<name>A0AAN6IB39_9EURO</name>
<keyword evidence="2 4" id="KW-0863">Zinc-finger</keyword>
<dbReference type="Pfam" id="PF13639">
    <property type="entry name" value="zf-RING_2"/>
    <property type="match status" value="1"/>
</dbReference>
<proteinExistence type="predicted"/>
<dbReference type="GO" id="GO:0061630">
    <property type="term" value="F:ubiquitin protein ligase activity"/>
    <property type="evidence" value="ECO:0007669"/>
    <property type="project" value="TreeGrafter"/>
</dbReference>
<evidence type="ECO:0000313" key="7">
    <source>
        <dbReference type="EMBL" id="KAI1610510.1"/>
    </source>
</evidence>
<dbReference type="PANTHER" id="PTHR45969">
    <property type="entry name" value="RING ZINC FINGER PROTEIN-RELATED"/>
    <property type="match status" value="1"/>
</dbReference>
<dbReference type="PANTHER" id="PTHR45969:SF81">
    <property type="entry name" value="OS08G0157400 PROTEIN"/>
    <property type="match status" value="1"/>
</dbReference>
<dbReference type="InterPro" id="IPR001841">
    <property type="entry name" value="Znf_RING"/>
</dbReference>
<dbReference type="GO" id="GO:0008270">
    <property type="term" value="F:zinc ion binding"/>
    <property type="evidence" value="ECO:0007669"/>
    <property type="project" value="UniProtKB-KW"/>
</dbReference>
<comment type="caution">
    <text evidence="7">The sequence shown here is derived from an EMBL/GenBank/DDBJ whole genome shotgun (WGS) entry which is preliminary data.</text>
</comment>
<keyword evidence="8" id="KW-1185">Reference proteome</keyword>
<dbReference type="InterPro" id="IPR013083">
    <property type="entry name" value="Znf_RING/FYVE/PHD"/>
</dbReference>
<gene>
    <name evidence="7" type="ORF">EDD36DRAFT_421586</name>
</gene>